<protein>
    <submittedName>
        <fullName evidence="2">Uncharacterized protein</fullName>
    </submittedName>
</protein>
<gene>
    <name evidence="2" type="ORF">mMyoMyo1_011901</name>
</gene>
<sequence length="122" mass="13349">MTFYRTCLHLRFRSDVSFFASLFIVLACTLGVFLPVSGQFKSGMRCIRAGLRLCQEANPLMTNGQHFHPSESDLSEAEVALSLHKITLGINKTQFGVSSLPAVRVSFPNVDIANTATLQSGI</sequence>
<organism evidence="2 3">
    <name type="scientific">Myotis myotis</name>
    <name type="common">Greater mouse-eared bat</name>
    <name type="synonym">Vespertilio myotis</name>
    <dbReference type="NCBI Taxonomy" id="51298"/>
    <lineage>
        <taxon>Eukaryota</taxon>
        <taxon>Metazoa</taxon>
        <taxon>Chordata</taxon>
        <taxon>Craniata</taxon>
        <taxon>Vertebrata</taxon>
        <taxon>Euteleostomi</taxon>
        <taxon>Mammalia</taxon>
        <taxon>Eutheria</taxon>
        <taxon>Laurasiatheria</taxon>
        <taxon>Chiroptera</taxon>
        <taxon>Yangochiroptera</taxon>
        <taxon>Vespertilionidae</taxon>
        <taxon>Myotis</taxon>
    </lineage>
</organism>
<reference evidence="2 3" key="1">
    <citation type="journal article" date="2020" name="Nature">
        <title>Six reference-quality genomes reveal evolution of bat adaptations.</title>
        <authorList>
            <person name="Jebb D."/>
            <person name="Huang Z."/>
            <person name="Pippel M."/>
            <person name="Hughes G.M."/>
            <person name="Lavrichenko K."/>
            <person name="Devanna P."/>
            <person name="Winkler S."/>
            <person name="Jermiin L.S."/>
            <person name="Skirmuntt E.C."/>
            <person name="Katzourakis A."/>
            <person name="Burkitt-Gray L."/>
            <person name="Ray D.A."/>
            <person name="Sullivan K.A.M."/>
            <person name="Roscito J.G."/>
            <person name="Kirilenko B.M."/>
            <person name="Davalos L.M."/>
            <person name="Corthals A.P."/>
            <person name="Power M.L."/>
            <person name="Jones G."/>
            <person name="Ransome R.D."/>
            <person name="Dechmann D.K.N."/>
            <person name="Locatelli A.G."/>
            <person name="Puechmaille S.J."/>
            <person name="Fedrigo O."/>
            <person name="Jarvis E.D."/>
            <person name="Hiller M."/>
            <person name="Vernes S.C."/>
            <person name="Myers E.W."/>
            <person name="Teeling E.C."/>
        </authorList>
    </citation>
    <scope>NUCLEOTIDE SEQUENCE [LARGE SCALE GENOMIC DNA]</scope>
    <source>
        <strain evidence="2">MMyoMyo1</strain>
        <tissue evidence="2">Flight muscle</tissue>
    </source>
</reference>
<accession>A0A7J7WVX8</accession>
<dbReference type="PROSITE" id="PS51257">
    <property type="entry name" value="PROKAR_LIPOPROTEIN"/>
    <property type="match status" value="1"/>
</dbReference>
<feature type="transmembrane region" description="Helical" evidence="1">
    <location>
        <begin position="18"/>
        <end position="38"/>
    </location>
</feature>
<keyword evidence="1" id="KW-0812">Transmembrane</keyword>
<evidence type="ECO:0000313" key="3">
    <source>
        <dbReference type="Proteomes" id="UP000527355"/>
    </source>
</evidence>
<name>A0A7J7WVX8_MYOMY</name>
<keyword evidence="1" id="KW-1133">Transmembrane helix</keyword>
<evidence type="ECO:0000313" key="2">
    <source>
        <dbReference type="EMBL" id="KAF6341482.1"/>
    </source>
</evidence>
<proteinExistence type="predicted"/>
<comment type="caution">
    <text evidence="2">The sequence shown here is derived from an EMBL/GenBank/DDBJ whole genome shotgun (WGS) entry which is preliminary data.</text>
</comment>
<dbReference type="EMBL" id="JABWUV010000007">
    <property type="protein sequence ID" value="KAF6341482.1"/>
    <property type="molecule type" value="Genomic_DNA"/>
</dbReference>
<dbReference type="Proteomes" id="UP000527355">
    <property type="component" value="Unassembled WGS sequence"/>
</dbReference>
<evidence type="ECO:0000256" key="1">
    <source>
        <dbReference type="SAM" id="Phobius"/>
    </source>
</evidence>
<dbReference type="AlphaFoldDB" id="A0A7J7WVX8"/>
<keyword evidence="1" id="KW-0472">Membrane</keyword>
<keyword evidence="3" id="KW-1185">Reference proteome</keyword>